<dbReference type="InterPro" id="IPR044666">
    <property type="entry name" value="Cyclophilin_A-like"/>
</dbReference>
<dbReference type="SUPFAM" id="SSF50891">
    <property type="entry name" value="Cyclophilin-like"/>
    <property type="match status" value="1"/>
</dbReference>
<evidence type="ECO:0000256" key="2">
    <source>
        <dbReference type="ARBA" id="ARBA00013194"/>
    </source>
</evidence>
<name>A0A2Z3GTY2_9BACT</name>
<dbReference type="InterPro" id="IPR029000">
    <property type="entry name" value="Cyclophilin-like_dom_sf"/>
</dbReference>
<dbReference type="Pfam" id="PF13646">
    <property type="entry name" value="HEAT_2"/>
    <property type="match status" value="1"/>
</dbReference>
<dbReference type="CDD" id="cd00317">
    <property type="entry name" value="cyclophilin"/>
    <property type="match status" value="1"/>
</dbReference>
<dbReference type="SMART" id="SM00567">
    <property type="entry name" value="EZ_HEAT"/>
    <property type="match status" value="4"/>
</dbReference>
<dbReference type="InterPro" id="IPR011989">
    <property type="entry name" value="ARM-like"/>
</dbReference>
<proteinExistence type="inferred from homology"/>
<dbReference type="InterPro" id="IPR002130">
    <property type="entry name" value="Cyclophilin-type_PPIase_dom"/>
</dbReference>
<dbReference type="PROSITE" id="PS51257">
    <property type="entry name" value="PROKAR_LIPOPROTEIN"/>
    <property type="match status" value="1"/>
</dbReference>
<dbReference type="PANTHER" id="PTHR45625:SF4">
    <property type="entry name" value="PEPTIDYLPROLYL ISOMERASE DOMAIN AND WD REPEAT-CONTAINING PROTEIN 1"/>
    <property type="match status" value="1"/>
</dbReference>
<keyword evidence="8" id="KW-1185">Reference proteome</keyword>
<organism evidence="7 8">
    <name type="scientific">Hymenobacter nivis</name>
    <dbReference type="NCBI Taxonomy" id="1850093"/>
    <lineage>
        <taxon>Bacteria</taxon>
        <taxon>Pseudomonadati</taxon>
        <taxon>Bacteroidota</taxon>
        <taxon>Cytophagia</taxon>
        <taxon>Cytophagales</taxon>
        <taxon>Hymenobacteraceae</taxon>
        <taxon>Hymenobacter</taxon>
    </lineage>
</organism>
<sequence length="685" mass="72190">MTLLLSRRWGLVPAVLLLAACARTPRPSAGAPVANKYADATLREIGTAQDERNTAALLPFLKNANPAYRREAALALASVQARAAVPALLPSLRDADPAVRRAAAYALGQTGDSLAVDSLRVRVLQEPDPLVRRYAHEALGRCVTRHSLPELWRVPVLTDTARAGAQAWGLARAALRGLSSPEAIRRTVLLINDFKLNDGPRLAAATALARAPRALNADLARLAGSPLLRLLAQDRYYAVRAAAATALGRLAGPPASPGGPASAPVAATPAALPTAAGALRRAAARDADYRVRVVALRGLPYGPAAYGASRTTVFGALRDRREPVALTAAEWLLAHARGETGDALAAEATRHDAWRVRATLLAAALKVASPASRPSIAGTVEKRYGAAASVYEKGYLLQALGENAGSFDFLQREAFAAGQSPVVGGYALGALVAARRQADFPASRQNDFAGALRQALAGGDVAQLAAAAEALADPQLVPTAAPADLAALRQAQAKLQLPRDIEAWQGLQQALDKLTRAPQPTPSPVGQARQHPIDWGLVQSIPANQRVKISTTQGDVVLELKVNDAPGSVASFVALVRRHFYDGLYFHRVVPDFVVQGGDPRGDGSGSTDYTLRSEFGDLRYQEGSVGLASAGKDTESCQWFITHTPTPHLDGRYTIFAQVISGMAAVHHLEIGDKIVAVELVANP</sequence>
<dbReference type="Proteomes" id="UP000245999">
    <property type="component" value="Chromosome"/>
</dbReference>
<evidence type="ECO:0000313" key="7">
    <source>
        <dbReference type="EMBL" id="AWM34886.1"/>
    </source>
</evidence>
<feature type="chain" id="PRO_5016392599" description="peptidylprolyl isomerase" evidence="5">
    <location>
        <begin position="23"/>
        <end position="685"/>
    </location>
</feature>
<dbReference type="InterPro" id="IPR021133">
    <property type="entry name" value="HEAT_type_2"/>
</dbReference>
<protein>
    <recommendedName>
        <fullName evidence="2">peptidylprolyl isomerase</fullName>
        <ecNumber evidence="2">5.2.1.8</ecNumber>
    </recommendedName>
</protein>
<dbReference type="GO" id="GO:0003755">
    <property type="term" value="F:peptidyl-prolyl cis-trans isomerase activity"/>
    <property type="evidence" value="ECO:0007669"/>
    <property type="project" value="UniProtKB-KW"/>
</dbReference>
<accession>A0A2Z3GTY2</accession>
<dbReference type="SUPFAM" id="SSF48371">
    <property type="entry name" value="ARM repeat"/>
    <property type="match status" value="1"/>
</dbReference>
<dbReference type="InterPro" id="IPR004155">
    <property type="entry name" value="PBS_lyase_HEAT"/>
</dbReference>
<dbReference type="GO" id="GO:0006457">
    <property type="term" value="P:protein folding"/>
    <property type="evidence" value="ECO:0007669"/>
    <property type="project" value="InterPro"/>
</dbReference>
<dbReference type="Gene3D" id="2.40.100.10">
    <property type="entry name" value="Cyclophilin-like"/>
    <property type="match status" value="1"/>
</dbReference>
<dbReference type="OrthoDB" id="9807797at2"/>
<dbReference type="InterPro" id="IPR016024">
    <property type="entry name" value="ARM-type_fold"/>
</dbReference>
<dbReference type="Gene3D" id="1.25.10.10">
    <property type="entry name" value="Leucine-rich Repeat Variant"/>
    <property type="match status" value="2"/>
</dbReference>
<dbReference type="Pfam" id="PF00160">
    <property type="entry name" value="Pro_isomerase"/>
    <property type="match status" value="1"/>
</dbReference>
<dbReference type="EMBL" id="CP029145">
    <property type="protein sequence ID" value="AWM34886.1"/>
    <property type="molecule type" value="Genomic_DNA"/>
</dbReference>
<gene>
    <name evidence="7" type="ORF">DDQ68_20155</name>
</gene>
<evidence type="ECO:0000256" key="5">
    <source>
        <dbReference type="SAM" id="SignalP"/>
    </source>
</evidence>
<dbReference type="AlphaFoldDB" id="A0A2Z3GTY2"/>
<evidence type="ECO:0000256" key="4">
    <source>
        <dbReference type="ARBA" id="ARBA00023235"/>
    </source>
</evidence>
<dbReference type="PROSITE" id="PS00170">
    <property type="entry name" value="CSA_PPIASE_1"/>
    <property type="match status" value="1"/>
</dbReference>
<dbReference type="EC" id="5.2.1.8" evidence="2"/>
<comment type="similarity">
    <text evidence="1">Belongs to the cyclophilin-type PPIase family.</text>
</comment>
<dbReference type="PANTHER" id="PTHR45625">
    <property type="entry name" value="PEPTIDYL-PROLYL CIS-TRANS ISOMERASE-RELATED"/>
    <property type="match status" value="1"/>
</dbReference>
<dbReference type="InterPro" id="IPR020892">
    <property type="entry name" value="Cyclophilin-type_PPIase_CS"/>
</dbReference>
<keyword evidence="3" id="KW-0697">Rotamase</keyword>
<keyword evidence="4" id="KW-0413">Isomerase</keyword>
<dbReference type="KEGG" id="hnv:DDQ68_20155"/>
<reference evidence="8" key="1">
    <citation type="submission" date="2018-04" db="EMBL/GenBank/DDBJ databases">
        <title>Complete genome of Antarctic heterotrophic bacterium Hymenobacter nivis.</title>
        <authorList>
            <person name="Terashima M."/>
        </authorList>
    </citation>
    <scope>NUCLEOTIDE SEQUENCE [LARGE SCALE GENOMIC DNA]</scope>
    <source>
        <strain evidence="8">NBRC 111535</strain>
    </source>
</reference>
<dbReference type="PRINTS" id="PR00153">
    <property type="entry name" value="CSAPPISMRASE"/>
</dbReference>
<evidence type="ECO:0000256" key="3">
    <source>
        <dbReference type="ARBA" id="ARBA00023110"/>
    </source>
</evidence>
<evidence type="ECO:0000256" key="1">
    <source>
        <dbReference type="ARBA" id="ARBA00007365"/>
    </source>
</evidence>
<evidence type="ECO:0000313" key="8">
    <source>
        <dbReference type="Proteomes" id="UP000245999"/>
    </source>
</evidence>
<dbReference type="RefSeq" id="WP_109657907.1">
    <property type="nucleotide sequence ID" value="NZ_CP029145.1"/>
</dbReference>
<dbReference type="PROSITE" id="PS50077">
    <property type="entry name" value="HEAT_REPEAT"/>
    <property type="match status" value="1"/>
</dbReference>
<feature type="signal peptide" evidence="5">
    <location>
        <begin position="1"/>
        <end position="22"/>
    </location>
</feature>
<dbReference type="PROSITE" id="PS50072">
    <property type="entry name" value="CSA_PPIASE_2"/>
    <property type="match status" value="1"/>
</dbReference>
<keyword evidence="5" id="KW-0732">Signal</keyword>
<evidence type="ECO:0000259" key="6">
    <source>
        <dbReference type="PROSITE" id="PS50072"/>
    </source>
</evidence>
<feature type="domain" description="PPIase cyclophilin-type" evidence="6">
    <location>
        <begin position="554"/>
        <end position="671"/>
    </location>
</feature>